<evidence type="ECO:0000313" key="9">
    <source>
        <dbReference type="Proteomes" id="UP000516380"/>
    </source>
</evidence>
<gene>
    <name evidence="3" type="ORF">NIIDMKKI_12740</name>
    <name evidence="4" type="ORF">NIIDMKKI_12790</name>
    <name evidence="5" type="ORF">NIIDMKKI_23370</name>
    <name evidence="6" type="ORF">NIIDMKKI_46270</name>
    <name evidence="7" type="ORF">NIIDMKKI_67290</name>
    <name evidence="8" type="ORF">NIIDMKKI_68640</name>
</gene>
<dbReference type="GO" id="GO:0003676">
    <property type="term" value="F:nucleic acid binding"/>
    <property type="evidence" value="ECO:0007669"/>
    <property type="project" value="InterPro"/>
</dbReference>
<evidence type="ECO:0000313" key="3">
    <source>
        <dbReference type="EMBL" id="BCI86068.1"/>
    </source>
</evidence>
<name>A0A7G1I7W1_MYCKA</name>
<dbReference type="NCBIfam" id="NF033516">
    <property type="entry name" value="transpos_IS3"/>
    <property type="match status" value="1"/>
</dbReference>
<sequence length="338" mass="37794">MIDGAVNELVPLVGVVAACRLTGKSRATLHRQRNPKPPVQGPKRPQAQHPGALTELERARVLEVLRSDRFVDKSPAQVWAVLLDEGTYLCSISTMYRLLRENGEVSERRRQASHPPRAKPELVATGPNQVWSWDVTKLKGPVRGEYYDLFVMLDIFSRKAVNHLLVPTEDAEAAKAFIEEAFAKNGGVVPDHLHSDNGTSMTSKNVHQLLVDLGVTRSLSRPHVSNDNPYSESGFKTMKYCPVFPERFASFDQAEVFCDKFFHYYNHEHRHSGIGLHTAASIHDGTAIEIRARRAETLAAAYAANPDRFRRKPAPPKLPEAAWINEPPKENTDTEHAA</sequence>
<dbReference type="GO" id="GO:0015074">
    <property type="term" value="P:DNA integration"/>
    <property type="evidence" value="ECO:0007669"/>
    <property type="project" value="InterPro"/>
</dbReference>
<dbReference type="InterPro" id="IPR012337">
    <property type="entry name" value="RNaseH-like_sf"/>
</dbReference>
<feature type="region of interest" description="Disordered" evidence="1">
    <location>
        <begin position="308"/>
        <end position="338"/>
    </location>
</feature>
<dbReference type="PROSITE" id="PS50994">
    <property type="entry name" value="INTEGRASE"/>
    <property type="match status" value="1"/>
</dbReference>
<proteinExistence type="predicted"/>
<dbReference type="Gene3D" id="3.30.420.10">
    <property type="entry name" value="Ribonuclease H-like superfamily/Ribonuclease H"/>
    <property type="match status" value="1"/>
</dbReference>
<reference evidence="5 9" key="1">
    <citation type="submission" date="2020-07" db="EMBL/GenBank/DDBJ databases">
        <title>Mycobacterium kansasii (former subtype) with zoonotic potential isolated from diseased indoor pet cat, Japan.</title>
        <authorList>
            <person name="Fukano H."/>
            <person name="Terazono T."/>
            <person name="Hoshino Y."/>
        </authorList>
    </citation>
    <scope>NUCLEOTIDE SEQUENCE [LARGE SCALE GENOMIC DNA]</scope>
    <source>
        <strain evidence="5 9">Kuro-I</strain>
    </source>
</reference>
<organism evidence="5 9">
    <name type="scientific">Mycobacterium kansasii</name>
    <dbReference type="NCBI Taxonomy" id="1768"/>
    <lineage>
        <taxon>Bacteria</taxon>
        <taxon>Bacillati</taxon>
        <taxon>Actinomycetota</taxon>
        <taxon>Actinomycetes</taxon>
        <taxon>Mycobacteriales</taxon>
        <taxon>Mycobacteriaceae</taxon>
        <taxon>Mycobacterium</taxon>
    </lineage>
</organism>
<dbReference type="EMBL" id="AP023343">
    <property type="protein sequence ID" value="BCI91658.1"/>
    <property type="molecule type" value="Genomic_DNA"/>
</dbReference>
<evidence type="ECO:0000256" key="1">
    <source>
        <dbReference type="SAM" id="MobiDB-lite"/>
    </source>
</evidence>
<dbReference type="EMBL" id="AP023343">
    <property type="protein sequence ID" value="BCI86068.1"/>
    <property type="molecule type" value="Genomic_DNA"/>
</dbReference>
<evidence type="ECO:0000313" key="7">
    <source>
        <dbReference type="EMBL" id="BCI91523.1"/>
    </source>
</evidence>
<dbReference type="PANTHER" id="PTHR46889">
    <property type="entry name" value="TRANSPOSASE INSF FOR INSERTION SEQUENCE IS3B-RELATED"/>
    <property type="match status" value="1"/>
</dbReference>
<dbReference type="InterPro" id="IPR048020">
    <property type="entry name" value="Transpos_IS3"/>
</dbReference>
<dbReference type="Proteomes" id="UP000516380">
    <property type="component" value="Chromosome"/>
</dbReference>
<accession>A0A7G1I7W1</accession>
<dbReference type="AlphaFoldDB" id="A0A7G1I7W1"/>
<evidence type="ECO:0000259" key="2">
    <source>
        <dbReference type="PROSITE" id="PS50994"/>
    </source>
</evidence>
<dbReference type="EMBL" id="AP023343">
    <property type="protein sequence ID" value="BCI91523.1"/>
    <property type="molecule type" value="Genomic_DNA"/>
</dbReference>
<protein>
    <submittedName>
        <fullName evidence="5">Transposase</fullName>
    </submittedName>
</protein>
<keyword evidence="9" id="KW-1185">Reference proteome</keyword>
<dbReference type="EMBL" id="AP023343">
    <property type="protein sequence ID" value="BCI87131.1"/>
    <property type="molecule type" value="Genomic_DNA"/>
</dbReference>
<dbReference type="Pfam" id="PF00665">
    <property type="entry name" value="rve"/>
    <property type="match status" value="1"/>
</dbReference>
<feature type="region of interest" description="Disordered" evidence="1">
    <location>
        <begin position="26"/>
        <end position="52"/>
    </location>
</feature>
<evidence type="ECO:0000313" key="8">
    <source>
        <dbReference type="EMBL" id="BCI91658.1"/>
    </source>
</evidence>
<evidence type="ECO:0000313" key="6">
    <source>
        <dbReference type="EMBL" id="BCI89421.1"/>
    </source>
</evidence>
<feature type="domain" description="Integrase catalytic" evidence="2">
    <location>
        <begin position="123"/>
        <end position="286"/>
    </location>
</feature>
<dbReference type="InterPro" id="IPR036397">
    <property type="entry name" value="RNaseH_sf"/>
</dbReference>
<dbReference type="PANTHER" id="PTHR46889:SF4">
    <property type="entry name" value="TRANSPOSASE INSO FOR INSERTION SEQUENCE ELEMENT IS911B-RELATED"/>
    <property type="match status" value="1"/>
</dbReference>
<dbReference type="EMBL" id="AP023343">
    <property type="protein sequence ID" value="BCI86073.1"/>
    <property type="molecule type" value="Genomic_DNA"/>
</dbReference>
<dbReference type="EMBL" id="AP023343">
    <property type="protein sequence ID" value="BCI89421.1"/>
    <property type="molecule type" value="Genomic_DNA"/>
</dbReference>
<dbReference type="SUPFAM" id="SSF53098">
    <property type="entry name" value="Ribonuclease H-like"/>
    <property type="match status" value="1"/>
</dbReference>
<feature type="compositionally biased region" description="Basic and acidic residues" evidence="1">
    <location>
        <begin position="327"/>
        <end position="338"/>
    </location>
</feature>
<evidence type="ECO:0000313" key="5">
    <source>
        <dbReference type="EMBL" id="BCI87131.1"/>
    </source>
</evidence>
<dbReference type="InterPro" id="IPR050900">
    <property type="entry name" value="Transposase_IS3/IS150/IS904"/>
</dbReference>
<evidence type="ECO:0000313" key="4">
    <source>
        <dbReference type="EMBL" id="BCI86073.1"/>
    </source>
</evidence>
<dbReference type="InterPro" id="IPR001584">
    <property type="entry name" value="Integrase_cat-core"/>
</dbReference>